<evidence type="ECO:0000259" key="1">
    <source>
        <dbReference type="Pfam" id="PF18029"/>
    </source>
</evidence>
<accession>A0A8J3Y7J0</accession>
<dbReference type="RefSeq" id="WP_203938512.1">
    <property type="nucleotide sequence ID" value="NZ_BAAAGJ010000005.1"/>
</dbReference>
<dbReference type="Proteomes" id="UP000652013">
    <property type="component" value="Unassembled WGS sequence"/>
</dbReference>
<organism evidence="2 3">
    <name type="scientific">Spirilliplanes yamanashiensis</name>
    <dbReference type="NCBI Taxonomy" id="42233"/>
    <lineage>
        <taxon>Bacteria</taxon>
        <taxon>Bacillati</taxon>
        <taxon>Actinomycetota</taxon>
        <taxon>Actinomycetes</taxon>
        <taxon>Micromonosporales</taxon>
        <taxon>Micromonosporaceae</taxon>
        <taxon>Spirilliplanes</taxon>
    </lineage>
</organism>
<dbReference type="PANTHER" id="PTHR35908">
    <property type="entry name" value="HYPOTHETICAL FUSION PROTEIN"/>
    <property type="match status" value="1"/>
</dbReference>
<dbReference type="CDD" id="cd06587">
    <property type="entry name" value="VOC"/>
    <property type="match status" value="1"/>
</dbReference>
<keyword evidence="3" id="KW-1185">Reference proteome</keyword>
<evidence type="ECO:0000313" key="2">
    <source>
        <dbReference type="EMBL" id="GIJ03243.1"/>
    </source>
</evidence>
<dbReference type="PANTHER" id="PTHR35908:SF1">
    <property type="entry name" value="CONSERVED PROTEIN"/>
    <property type="match status" value="1"/>
</dbReference>
<proteinExistence type="predicted"/>
<dbReference type="AlphaFoldDB" id="A0A8J3Y7J0"/>
<name>A0A8J3Y7J0_9ACTN</name>
<gene>
    <name evidence="2" type="ORF">Sya03_25950</name>
</gene>
<feature type="domain" description="Glyoxalase-like" evidence="1">
    <location>
        <begin position="14"/>
        <end position="109"/>
    </location>
</feature>
<protein>
    <recommendedName>
        <fullName evidence="1">Glyoxalase-like domain-containing protein</fullName>
    </recommendedName>
</protein>
<sequence>MSVRWVYAFADRPAEAFGAACEFWTTVTDTRASAPRGDDGEFVTLLPAEGDAFLKAQAVGGAGGVHLDLAVDDVAAAAAAAHPLGASVVAAHDGWQALRSPGGLPFCLVPWHGEAHRPPVVTGPGGDLSRLDQVCLDVPPPAYDAELAFWSGMTGWPVVPGGRPEFTVVQSPPGQPLRLLVQRLADDGPIGAHLDIACADVTATRARHEVAGARFARLGHGWTVMRDPAGVLYCLTGRDPGSGD</sequence>
<dbReference type="EMBL" id="BOOY01000018">
    <property type="protein sequence ID" value="GIJ03243.1"/>
    <property type="molecule type" value="Genomic_DNA"/>
</dbReference>
<evidence type="ECO:0000313" key="3">
    <source>
        <dbReference type="Proteomes" id="UP000652013"/>
    </source>
</evidence>
<dbReference type="SUPFAM" id="SSF54593">
    <property type="entry name" value="Glyoxalase/Bleomycin resistance protein/Dihydroxybiphenyl dioxygenase"/>
    <property type="match status" value="2"/>
</dbReference>
<dbReference type="Gene3D" id="3.10.180.10">
    <property type="entry name" value="2,3-Dihydroxybiphenyl 1,2-Dioxygenase, domain 1"/>
    <property type="match status" value="2"/>
</dbReference>
<feature type="domain" description="Glyoxalase-like" evidence="1">
    <location>
        <begin position="133"/>
        <end position="236"/>
    </location>
</feature>
<dbReference type="InterPro" id="IPR041581">
    <property type="entry name" value="Glyoxalase_6"/>
</dbReference>
<dbReference type="Pfam" id="PF18029">
    <property type="entry name" value="Glyoxalase_6"/>
    <property type="match status" value="2"/>
</dbReference>
<dbReference type="InterPro" id="IPR029068">
    <property type="entry name" value="Glyas_Bleomycin-R_OHBP_Dase"/>
</dbReference>
<reference evidence="2" key="1">
    <citation type="submission" date="2021-01" db="EMBL/GenBank/DDBJ databases">
        <title>Whole genome shotgun sequence of Spirilliplanes yamanashiensis NBRC 15828.</title>
        <authorList>
            <person name="Komaki H."/>
            <person name="Tamura T."/>
        </authorList>
    </citation>
    <scope>NUCLEOTIDE SEQUENCE</scope>
    <source>
        <strain evidence="2">NBRC 15828</strain>
    </source>
</reference>
<comment type="caution">
    <text evidence="2">The sequence shown here is derived from an EMBL/GenBank/DDBJ whole genome shotgun (WGS) entry which is preliminary data.</text>
</comment>